<evidence type="ECO:0000313" key="4">
    <source>
        <dbReference type="Proteomes" id="UP001476583"/>
    </source>
</evidence>
<dbReference type="Proteomes" id="UP001476583">
    <property type="component" value="Chromosome"/>
</dbReference>
<dbReference type="InterPro" id="IPR008503">
    <property type="entry name" value="Asp_endopeptidase"/>
</dbReference>
<dbReference type="GO" id="GO:0006508">
    <property type="term" value="P:proteolysis"/>
    <property type="evidence" value="ECO:0007669"/>
    <property type="project" value="UniProtKB-KW"/>
</dbReference>
<dbReference type="InterPro" id="IPR021109">
    <property type="entry name" value="Peptidase_aspartic_dom_sf"/>
</dbReference>
<name>A0ABZ2RTV2_ECTME</name>
<evidence type="ECO:0000259" key="2">
    <source>
        <dbReference type="Pfam" id="PF05618"/>
    </source>
</evidence>
<keyword evidence="3" id="KW-0645">Protease</keyword>
<organism evidence="3 4">
    <name type="scientific">Ectopseudomonas mendocina</name>
    <name type="common">Pseudomonas mendocina</name>
    <dbReference type="NCBI Taxonomy" id="300"/>
    <lineage>
        <taxon>Bacteria</taxon>
        <taxon>Pseudomonadati</taxon>
        <taxon>Pseudomonadota</taxon>
        <taxon>Gammaproteobacteria</taxon>
        <taxon>Pseudomonadales</taxon>
        <taxon>Pseudomonadaceae</taxon>
        <taxon>Ectopseudomonas</taxon>
    </lineage>
</organism>
<dbReference type="PANTHER" id="PTHR38037">
    <property type="entry name" value="ZN_PROTEASE DOMAIN-CONTAINING PROTEIN"/>
    <property type="match status" value="1"/>
</dbReference>
<feature type="signal peptide" evidence="1">
    <location>
        <begin position="1"/>
        <end position="19"/>
    </location>
</feature>
<keyword evidence="1" id="KW-0732">Signal</keyword>
<dbReference type="Pfam" id="PF05618">
    <property type="entry name" value="Zn_protease"/>
    <property type="match status" value="1"/>
</dbReference>
<protein>
    <submittedName>
        <fullName evidence="3">ATP-dependent zinc protease</fullName>
    </submittedName>
</protein>
<evidence type="ECO:0000313" key="3">
    <source>
        <dbReference type="EMBL" id="WXL27709.1"/>
    </source>
</evidence>
<dbReference type="SUPFAM" id="SSF50630">
    <property type="entry name" value="Acid proteases"/>
    <property type="match status" value="1"/>
</dbReference>
<feature type="domain" description="Retropepsin-like aspartic endopeptidase" evidence="2">
    <location>
        <begin position="25"/>
        <end position="166"/>
    </location>
</feature>
<dbReference type="Gene3D" id="2.40.70.10">
    <property type="entry name" value="Acid Proteases"/>
    <property type="match status" value="1"/>
</dbReference>
<keyword evidence="4" id="KW-1185">Reference proteome</keyword>
<evidence type="ECO:0000256" key="1">
    <source>
        <dbReference type="SAM" id="SignalP"/>
    </source>
</evidence>
<reference evidence="3 4" key="1">
    <citation type="submission" date="2024-03" db="EMBL/GenBank/DDBJ databases">
        <title>Complete genome of BD2.</title>
        <authorList>
            <person name="Cao G."/>
        </authorList>
    </citation>
    <scope>NUCLEOTIDE SEQUENCE [LARGE SCALE GENOMIC DNA]</scope>
    <source>
        <strain evidence="3 4">BD2</strain>
    </source>
</reference>
<proteinExistence type="predicted"/>
<dbReference type="GO" id="GO:0008233">
    <property type="term" value="F:peptidase activity"/>
    <property type="evidence" value="ECO:0007669"/>
    <property type="project" value="UniProtKB-KW"/>
</dbReference>
<keyword evidence="3" id="KW-0378">Hydrolase</keyword>
<feature type="chain" id="PRO_5045388750" evidence="1">
    <location>
        <begin position="20"/>
        <end position="174"/>
    </location>
</feature>
<sequence>MKRVTWIALAALMPVSVIAAEEPQIYGLHEYVNLHELQVKLPAKLDTGAETASLSARNIEVFKKDGGEWVRFQLGLDNPSQAHVLEKPLVRMSYIKRRAGDREEGDAELYTERPVVAMDICLGDELQNIEVNLTDRSDFKFPLLIGSTVLKEMNAAVSPNHKFSAGQPSCGQTS</sequence>
<accession>A0ABZ2RTV2</accession>
<gene>
    <name evidence="3" type="ORF">WG219_09755</name>
</gene>
<dbReference type="PANTHER" id="PTHR38037:SF2">
    <property type="entry name" value="ATP-DEPENDENT ZINC PROTEASE DOMAIN-CONTAINING PROTEIN-RELATED"/>
    <property type="match status" value="1"/>
</dbReference>
<dbReference type="EMBL" id="CP148074">
    <property type="protein sequence ID" value="WXL27709.1"/>
    <property type="molecule type" value="Genomic_DNA"/>
</dbReference>